<feature type="region of interest" description="Disordered" evidence="1">
    <location>
        <begin position="208"/>
        <end position="244"/>
    </location>
</feature>
<reference evidence="2 3" key="1">
    <citation type="journal article" date="2012" name="BMC Genomics">
        <title>Comparative genomics of the white-rot fungi, Phanerochaete carnosa and P. chrysosporium, to elucidate the genetic basis of the distinct wood types they colonize.</title>
        <authorList>
            <person name="Suzuki H."/>
            <person name="MacDonald J."/>
            <person name="Syed K."/>
            <person name="Salamov A."/>
            <person name="Hori C."/>
            <person name="Aerts A."/>
            <person name="Henrissat B."/>
            <person name="Wiebenga A."/>
            <person name="vanKuyk P.A."/>
            <person name="Barry K."/>
            <person name="Lindquist E."/>
            <person name="LaButti K."/>
            <person name="Lapidus A."/>
            <person name="Lucas S."/>
            <person name="Coutinho P."/>
            <person name="Gong Y."/>
            <person name="Samejima M."/>
            <person name="Mahadevan R."/>
            <person name="Abou-Zaid M."/>
            <person name="de Vries R.P."/>
            <person name="Igarashi K."/>
            <person name="Yadav J.S."/>
            <person name="Grigoriev I.V."/>
            <person name="Master E.R."/>
        </authorList>
    </citation>
    <scope>NUCLEOTIDE SEQUENCE [LARGE SCALE GENOMIC DNA]</scope>
    <source>
        <strain evidence="2 3">HHB-10118-sp</strain>
    </source>
</reference>
<dbReference type="InParanoid" id="K5VPC6"/>
<evidence type="ECO:0000256" key="1">
    <source>
        <dbReference type="SAM" id="MobiDB-lite"/>
    </source>
</evidence>
<keyword evidence="3" id="KW-1185">Reference proteome</keyword>
<organism evidence="2 3">
    <name type="scientific">Phanerochaete carnosa (strain HHB-10118-sp)</name>
    <name type="common">White-rot fungus</name>
    <name type="synonym">Peniophora carnosa</name>
    <dbReference type="NCBI Taxonomy" id="650164"/>
    <lineage>
        <taxon>Eukaryota</taxon>
        <taxon>Fungi</taxon>
        <taxon>Dikarya</taxon>
        <taxon>Basidiomycota</taxon>
        <taxon>Agaricomycotina</taxon>
        <taxon>Agaricomycetes</taxon>
        <taxon>Polyporales</taxon>
        <taxon>Phanerochaetaceae</taxon>
        <taxon>Phanerochaete</taxon>
    </lineage>
</organism>
<dbReference type="Proteomes" id="UP000008370">
    <property type="component" value="Unassembled WGS sequence"/>
</dbReference>
<dbReference type="RefSeq" id="XP_007402872.1">
    <property type="nucleotide sequence ID" value="XM_007402810.1"/>
</dbReference>
<dbReference type="HOGENOM" id="CLU_1138350_0_0_1"/>
<dbReference type="EMBL" id="JH930917">
    <property type="protein sequence ID" value="EKM48575.1"/>
    <property type="molecule type" value="Genomic_DNA"/>
</dbReference>
<evidence type="ECO:0000313" key="2">
    <source>
        <dbReference type="EMBL" id="EKM48575.1"/>
    </source>
</evidence>
<dbReference type="AlphaFoldDB" id="K5VPC6"/>
<accession>K5VPC6</accession>
<proteinExistence type="predicted"/>
<protein>
    <submittedName>
        <fullName evidence="2">Uncharacterized protein</fullName>
    </submittedName>
</protein>
<feature type="compositionally biased region" description="Basic and acidic residues" evidence="1">
    <location>
        <begin position="216"/>
        <end position="236"/>
    </location>
</feature>
<gene>
    <name evidence="2" type="ORF">PHACADRAFT_202647</name>
</gene>
<evidence type="ECO:0000313" key="3">
    <source>
        <dbReference type="Proteomes" id="UP000008370"/>
    </source>
</evidence>
<dbReference type="GeneID" id="18911939"/>
<dbReference type="KEGG" id="pco:PHACADRAFT_202647"/>
<sequence>MNPEDVAERIVTVIEGLNAADTITVWLYREQNRIFNHAMVALDEIAKMNKDGTYEDPWIDVQLDLDNVIEVWTTETKLTWSLYNWTENYLQHDNEIRLFGYGYTFEEHHEFPSRKTELTKDEVEWFKNLWHQHKRFPERVDEERKFLNTRIENFRMMLSTPTRNEALKPLPLLEYDPKTFAKPPTEKEGEELLAQRLVRHTNISKLPAYLPEDSDTDKRVNDADAQGREMCQDERSNAFVGRLR</sequence>
<name>K5VPC6_PHACS</name>